<dbReference type="Proteomes" id="UP000051291">
    <property type="component" value="Unassembled WGS sequence"/>
</dbReference>
<dbReference type="InterPro" id="IPR042007">
    <property type="entry name" value="Sortase_A"/>
</dbReference>
<feature type="transmembrane region" description="Helical" evidence="5">
    <location>
        <begin position="12"/>
        <end position="33"/>
    </location>
</feature>
<reference evidence="6 7" key="1">
    <citation type="journal article" date="2015" name="Genome Announc.">
        <title>Expanding the biotechnology potential of lactobacilli through comparative genomics of 213 strains and associated genera.</title>
        <authorList>
            <person name="Sun Z."/>
            <person name="Harris H.M."/>
            <person name="McCann A."/>
            <person name="Guo C."/>
            <person name="Argimon S."/>
            <person name="Zhang W."/>
            <person name="Yang X."/>
            <person name="Jeffery I.B."/>
            <person name="Cooney J.C."/>
            <person name="Kagawa T.F."/>
            <person name="Liu W."/>
            <person name="Song Y."/>
            <person name="Salvetti E."/>
            <person name="Wrobel A."/>
            <person name="Rasinkangas P."/>
            <person name="Parkhill J."/>
            <person name="Rea M.C."/>
            <person name="O'Sullivan O."/>
            <person name="Ritari J."/>
            <person name="Douillard F.P."/>
            <person name="Paul Ross R."/>
            <person name="Yang R."/>
            <person name="Briner A.E."/>
            <person name="Felis G.E."/>
            <person name="de Vos W.M."/>
            <person name="Barrangou R."/>
            <person name="Klaenhammer T.R."/>
            <person name="Caufield P.W."/>
            <person name="Cui Y."/>
            <person name="Zhang H."/>
            <person name="O'Toole P.W."/>
        </authorList>
    </citation>
    <scope>NUCLEOTIDE SEQUENCE [LARGE SCALE GENOMIC DNA]</scope>
    <source>
        <strain evidence="6 7">DSM 20653</strain>
    </source>
</reference>
<keyword evidence="5" id="KW-1133">Transmembrane helix</keyword>
<dbReference type="NCBIfam" id="TIGR01076">
    <property type="entry name" value="sortase_fam"/>
    <property type="match status" value="1"/>
</dbReference>
<keyword evidence="5" id="KW-0812">Transmembrane</keyword>
<dbReference type="GO" id="GO:0006508">
    <property type="term" value="P:proteolysis"/>
    <property type="evidence" value="ECO:0007669"/>
    <property type="project" value="UniProtKB-KW"/>
</dbReference>
<dbReference type="SUPFAM" id="SSF63817">
    <property type="entry name" value="Sortase"/>
    <property type="match status" value="1"/>
</dbReference>
<proteinExistence type="predicted"/>
<dbReference type="Gene3D" id="2.40.260.10">
    <property type="entry name" value="Sortase"/>
    <property type="match status" value="1"/>
</dbReference>
<dbReference type="Pfam" id="PF04203">
    <property type="entry name" value="Sortase"/>
    <property type="match status" value="1"/>
</dbReference>
<keyword evidence="1" id="KW-0645">Protease</keyword>
<dbReference type="InterPro" id="IPR023365">
    <property type="entry name" value="Sortase_dom-sf"/>
</dbReference>
<protein>
    <submittedName>
        <fullName evidence="6">Sortase</fullName>
    </submittedName>
</protein>
<evidence type="ECO:0000256" key="2">
    <source>
        <dbReference type="ARBA" id="ARBA00022801"/>
    </source>
</evidence>
<comment type="caution">
    <text evidence="6">The sequence shown here is derived from an EMBL/GenBank/DDBJ whole genome shotgun (WGS) entry which is preliminary data.</text>
</comment>
<dbReference type="PATRIC" id="fig|1423820.4.peg.1362"/>
<evidence type="ECO:0000256" key="5">
    <source>
        <dbReference type="SAM" id="Phobius"/>
    </source>
</evidence>
<keyword evidence="2" id="KW-0378">Hydrolase</keyword>
<dbReference type="EMBL" id="AYYZ01000030">
    <property type="protein sequence ID" value="KRM51526.1"/>
    <property type="molecule type" value="Genomic_DNA"/>
</dbReference>
<sequence length="231" mass="25134">MAESRSKKHGKVRKILVSILVVLLVLCGLALIFNEQIKSFVVNHISTTALNKPISSSKPKKGQFDYDAVRPVDTKDVAKAATSNTAGSIGKIAIPDVGIHLPVFYGLAQNNLMRGAGTMKQNETMGEEGNYCLAGHHMEDNNILFGPLANIGVGAKVYLTDGKNVYTYKVTLKKIVNEDQVQWLNDVPGQKLLTLVTCSSGTPGVKTRIIVRGELQQVQKADKNTLKVFDK</sequence>
<dbReference type="CDD" id="cd06165">
    <property type="entry name" value="Sortase_A"/>
    <property type="match status" value="1"/>
</dbReference>
<dbReference type="GO" id="GO:0008234">
    <property type="term" value="F:cysteine-type peptidase activity"/>
    <property type="evidence" value="ECO:0007669"/>
    <property type="project" value="UniProtKB-KW"/>
</dbReference>
<evidence type="ECO:0000313" key="6">
    <source>
        <dbReference type="EMBL" id="KRM51526.1"/>
    </source>
</evidence>
<evidence type="ECO:0000256" key="3">
    <source>
        <dbReference type="ARBA" id="ARBA00022807"/>
    </source>
</evidence>
<feature type="active site" description="Proton donor/acceptor" evidence="4">
    <location>
        <position position="136"/>
    </location>
</feature>
<evidence type="ECO:0000313" key="7">
    <source>
        <dbReference type="Proteomes" id="UP000051291"/>
    </source>
</evidence>
<gene>
    <name evidence="6" type="ORF">FC64_GL001336</name>
</gene>
<evidence type="ECO:0000256" key="4">
    <source>
        <dbReference type="PIRSR" id="PIRSR605754-1"/>
    </source>
</evidence>
<organism evidence="6 7">
    <name type="scientific">Ligilactobacillus araffinosus DSM 20653</name>
    <dbReference type="NCBI Taxonomy" id="1423820"/>
    <lineage>
        <taxon>Bacteria</taxon>
        <taxon>Bacillati</taxon>
        <taxon>Bacillota</taxon>
        <taxon>Bacilli</taxon>
        <taxon>Lactobacillales</taxon>
        <taxon>Lactobacillaceae</taxon>
        <taxon>Ligilactobacillus</taxon>
    </lineage>
</organism>
<name>A0A0R1ZIA5_9LACO</name>
<keyword evidence="3" id="KW-0788">Thiol protease</keyword>
<evidence type="ECO:0000256" key="1">
    <source>
        <dbReference type="ARBA" id="ARBA00022670"/>
    </source>
</evidence>
<accession>A0A0R1ZIA5</accession>
<dbReference type="InterPro" id="IPR005754">
    <property type="entry name" value="Sortase"/>
</dbReference>
<keyword evidence="5" id="KW-0472">Membrane</keyword>
<feature type="active site" description="Acyl-thioester intermediate" evidence="4">
    <location>
        <position position="198"/>
    </location>
</feature>
<dbReference type="RefSeq" id="WP_057907164.1">
    <property type="nucleotide sequence ID" value="NZ_AYYZ01000030.1"/>
</dbReference>
<dbReference type="AlphaFoldDB" id="A0A0R1ZIA5"/>
<dbReference type="STRING" id="1423820.FC64_GL001336"/>
<keyword evidence="7" id="KW-1185">Reference proteome</keyword>